<dbReference type="AlphaFoldDB" id="A0A9W6PNK6"/>
<comment type="caution">
    <text evidence="2">The sequence shown here is derived from an EMBL/GenBank/DDBJ whole genome shotgun (WGS) entry which is preliminary data.</text>
</comment>
<dbReference type="RefSeq" id="WP_033252461.1">
    <property type="nucleotide sequence ID" value="NZ_BSRX01000046.1"/>
</dbReference>
<feature type="compositionally biased region" description="Pro residues" evidence="1">
    <location>
        <begin position="116"/>
        <end position="127"/>
    </location>
</feature>
<reference evidence="2" key="1">
    <citation type="submission" date="2023-02" db="EMBL/GenBank/DDBJ databases">
        <title>Kitasatospora phosalacinea NBRC 14362.</title>
        <authorList>
            <person name="Ichikawa N."/>
            <person name="Sato H."/>
            <person name="Tonouchi N."/>
        </authorList>
    </citation>
    <scope>NUCLEOTIDE SEQUENCE</scope>
    <source>
        <strain evidence="2">NBRC 14362</strain>
    </source>
</reference>
<name>A0A9W6PNK6_9ACTN</name>
<dbReference type="Proteomes" id="UP001165143">
    <property type="component" value="Unassembled WGS sequence"/>
</dbReference>
<dbReference type="EMBL" id="BSRX01000046">
    <property type="protein sequence ID" value="GLW57997.1"/>
    <property type="molecule type" value="Genomic_DNA"/>
</dbReference>
<sequence length="134" mass="14198">MADTYGTDVEIYRSSNGLVRADCRTPTPGLIDRILRRFGFTAPTDPASYHLPPEQSDPDQRLAASGAAGLLDAAGYRVAIEPDLVVGYVGNNTDVADRQRTTAARLTSPSARTAPSPAPAPIPPTAPRPNGRTR</sequence>
<gene>
    <name evidence="2" type="ORF">Kpho01_60080</name>
</gene>
<evidence type="ECO:0000313" key="2">
    <source>
        <dbReference type="EMBL" id="GLW57997.1"/>
    </source>
</evidence>
<feature type="region of interest" description="Disordered" evidence="1">
    <location>
        <begin position="97"/>
        <end position="134"/>
    </location>
</feature>
<evidence type="ECO:0000256" key="1">
    <source>
        <dbReference type="SAM" id="MobiDB-lite"/>
    </source>
</evidence>
<protein>
    <submittedName>
        <fullName evidence="2">Uncharacterized protein</fullName>
    </submittedName>
</protein>
<evidence type="ECO:0000313" key="3">
    <source>
        <dbReference type="Proteomes" id="UP001165143"/>
    </source>
</evidence>
<organism evidence="2 3">
    <name type="scientific">Kitasatospora phosalacinea</name>
    <dbReference type="NCBI Taxonomy" id="2065"/>
    <lineage>
        <taxon>Bacteria</taxon>
        <taxon>Bacillati</taxon>
        <taxon>Actinomycetota</taxon>
        <taxon>Actinomycetes</taxon>
        <taxon>Kitasatosporales</taxon>
        <taxon>Streptomycetaceae</taxon>
        <taxon>Kitasatospora</taxon>
    </lineage>
</organism>
<proteinExistence type="predicted"/>
<accession>A0A9W6PNK6</accession>